<gene>
    <name evidence="11" type="ORF">FBEOM_8135</name>
</gene>
<comment type="catalytic activity">
    <reaction evidence="7">
        <text>an acyl-CoA + acetyl-CoA = a 3-oxoacyl-CoA + CoA</text>
        <dbReference type="Rhea" id="RHEA:21564"/>
        <dbReference type="ChEBI" id="CHEBI:57287"/>
        <dbReference type="ChEBI" id="CHEBI:57288"/>
        <dbReference type="ChEBI" id="CHEBI:58342"/>
        <dbReference type="ChEBI" id="CHEBI:90726"/>
        <dbReference type="EC" id="2.3.1.16"/>
    </reaction>
</comment>
<comment type="similarity">
    <text evidence="3 8">Belongs to the thiolase-like superfamily. Thiolase family.</text>
</comment>
<dbReference type="InterPro" id="IPR016039">
    <property type="entry name" value="Thiolase-like"/>
</dbReference>
<keyword evidence="12" id="KW-1185">Reference proteome</keyword>
<dbReference type="InterPro" id="IPR020610">
    <property type="entry name" value="Thiolase_AS"/>
</dbReference>
<feature type="domain" description="Thiolase C-terminal" evidence="10">
    <location>
        <begin position="400"/>
        <end position="522"/>
    </location>
</feature>
<evidence type="ECO:0000256" key="6">
    <source>
        <dbReference type="ARBA" id="ARBA00024073"/>
    </source>
</evidence>
<accession>A0A9P5AGP2</accession>
<dbReference type="GO" id="GO:0003988">
    <property type="term" value="F:acetyl-CoA C-acyltransferase activity"/>
    <property type="evidence" value="ECO:0007669"/>
    <property type="project" value="UniProtKB-EC"/>
</dbReference>
<dbReference type="PROSITE" id="PS00099">
    <property type="entry name" value="THIOLASE_3"/>
    <property type="match status" value="1"/>
</dbReference>
<dbReference type="CDD" id="cd00751">
    <property type="entry name" value="thiolase"/>
    <property type="match status" value="1"/>
</dbReference>
<dbReference type="InterPro" id="IPR002155">
    <property type="entry name" value="Thiolase"/>
</dbReference>
<dbReference type="EC" id="2.3.1.16" evidence="6"/>
<reference evidence="11" key="2">
    <citation type="submission" date="2020-02" db="EMBL/GenBank/DDBJ databases">
        <title>Identification and distribution of gene clusters putatively required for synthesis of sphingolipid metabolism inhibitors in phylogenetically diverse species of the filamentous fungus Fusarium.</title>
        <authorList>
            <person name="Kim H.-S."/>
            <person name="Busman M."/>
            <person name="Brown D.W."/>
            <person name="Divon H."/>
            <person name="Uhlig S."/>
            <person name="Proctor R.H."/>
        </authorList>
    </citation>
    <scope>NUCLEOTIDE SEQUENCE</scope>
    <source>
        <strain evidence="11">NRRL 25174</strain>
    </source>
</reference>
<dbReference type="PANTHER" id="PTHR43853:SF5">
    <property type="entry name" value="ACETYL-COA C-ACETYLTRANSFERASE"/>
    <property type="match status" value="1"/>
</dbReference>
<dbReference type="PANTHER" id="PTHR43853">
    <property type="entry name" value="3-KETOACYL-COA THIOLASE, PEROXISOMAL"/>
    <property type="match status" value="1"/>
</dbReference>
<dbReference type="SUPFAM" id="SSF53901">
    <property type="entry name" value="Thiolase-like"/>
    <property type="match status" value="2"/>
</dbReference>
<dbReference type="InterPro" id="IPR020617">
    <property type="entry name" value="Thiolase_C"/>
</dbReference>
<comment type="cofactor">
    <cofactor evidence="1">
        <name>K(+)</name>
        <dbReference type="ChEBI" id="CHEBI:29103"/>
    </cofactor>
</comment>
<evidence type="ECO:0000259" key="9">
    <source>
        <dbReference type="Pfam" id="PF00108"/>
    </source>
</evidence>
<evidence type="ECO:0000313" key="11">
    <source>
        <dbReference type="EMBL" id="KAF4337973.1"/>
    </source>
</evidence>
<dbReference type="GO" id="GO:0010124">
    <property type="term" value="P:phenylacetate catabolic process"/>
    <property type="evidence" value="ECO:0007669"/>
    <property type="project" value="TreeGrafter"/>
</dbReference>
<evidence type="ECO:0000256" key="7">
    <source>
        <dbReference type="ARBA" id="ARBA00047605"/>
    </source>
</evidence>
<keyword evidence="5 8" id="KW-0012">Acyltransferase</keyword>
<evidence type="ECO:0000256" key="4">
    <source>
        <dbReference type="ARBA" id="ARBA00022679"/>
    </source>
</evidence>
<dbReference type="SUPFAM" id="SSF51556">
    <property type="entry name" value="Metallo-dependent hydrolases"/>
    <property type="match status" value="1"/>
</dbReference>
<evidence type="ECO:0000313" key="12">
    <source>
        <dbReference type="Proteomes" id="UP000730481"/>
    </source>
</evidence>
<dbReference type="Pfam" id="PF00108">
    <property type="entry name" value="Thiolase_N"/>
    <property type="match status" value="2"/>
</dbReference>
<comment type="pathway">
    <text evidence="2">Lipid metabolism; fatty acid metabolism.</text>
</comment>
<dbReference type="EMBL" id="PVQB02000373">
    <property type="protein sequence ID" value="KAF4337973.1"/>
    <property type="molecule type" value="Genomic_DNA"/>
</dbReference>
<dbReference type="OrthoDB" id="5404651at2759"/>
<keyword evidence="4 8" id="KW-0808">Transferase</keyword>
<evidence type="ECO:0000256" key="1">
    <source>
        <dbReference type="ARBA" id="ARBA00001958"/>
    </source>
</evidence>
<name>A0A9P5AGP2_9HYPO</name>
<dbReference type="Gene3D" id="3.40.47.10">
    <property type="match status" value="2"/>
</dbReference>
<reference evidence="11" key="1">
    <citation type="journal article" date="2017" name="Mycologia">
        <title>Fusarium algeriense, sp. nov., a novel toxigenic crown rot pathogen of durum wheat from Algeria is nested in the Fusarium burgessii species complex.</title>
        <authorList>
            <person name="Laraba I."/>
            <person name="Keddad A."/>
            <person name="Boureghda H."/>
            <person name="Abdallah N."/>
            <person name="Vaughan M.M."/>
            <person name="Proctor R.H."/>
            <person name="Busman M."/>
            <person name="O'Donnell K."/>
        </authorList>
    </citation>
    <scope>NUCLEOTIDE SEQUENCE</scope>
    <source>
        <strain evidence="11">NRRL 25174</strain>
    </source>
</reference>
<dbReference type="InterPro" id="IPR050215">
    <property type="entry name" value="Thiolase-like_sf_Thiolase"/>
</dbReference>
<dbReference type="InterPro" id="IPR020616">
    <property type="entry name" value="Thiolase_N"/>
</dbReference>
<feature type="domain" description="Thiolase N-terminal" evidence="9">
    <location>
        <begin position="223"/>
        <end position="298"/>
    </location>
</feature>
<proteinExistence type="inferred from homology"/>
<dbReference type="GO" id="GO:0006635">
    <property type="term" value="P:fatty acid beta-oxidation"/>
    <property type="evidence" value="ECO:0007669"/>
    <property type="project" value="TreeGrafter"/>
</dbReference>
<feature type="domain" description="Thiolase N-terminal" evidence="9">
    <location>
        <begin position="302"/>
        <end position="388"/>
    </location>
</feature>
<protein>
    <recommendedName>
        <fullName evidence="6">acetyl-CoA C-acyltransferase</fullName>
        <ecNumber evidence="6">2.3.1.16</ecNumber>
    </recommendedName>
</protein>
<evidence type="ECO:0000256" key="3">
    <source>
        <dbReference type="ARBA" id="ARBA00010982"/>
    </source>
</evidence>
<evidence type="ECO:0000259" key="10">
    <source>
        <dbReference type="Pfam" id="PF02803"/>
    </source>
</evidence>
<dbReference type="Proteomes" id="UP000730481">
    <property type="component" value="Unassembled WGS sequence"/>
</dbReference>
<evidence type="ECO:0000256" key="2">
    <source>
        <dbReference type="ARBA" id="ARBA00004872"/>
    </source>
</evidence>
<evidence type="ECO:0000256" key="8">
    <source>
        <dbReference type="RuleBase" id="RU003557"/>
    </source>
</evidence>
<organism evidence="11 12">
    <name type="scientific">Fusarium beomiforme</name>
    <dbReference type="NCBI Taxonomy" id="44412"/>
    <lineage>
        <taxon>Eukaryota</taxon>
        <taxon>Fungi</taxon>
        <taxon>Dikarya</taxon>
        <taxon>Ascomycota</taxon>
        <taxon>Pezizomycotina</taxon>
        <taxon>Sordariomycetes</taxon>
        <taxon>Hypocreomycetidae</taxon>
        <taxon>Hypocreales</taxon>
        <taxon>Nectriaceae</taxon>
        <taxon>Fusarium</taxon>
        <taxon>Fusarium burgessii species complex</taxon>
    </lineage>
</organism>
<comment type="caution">
    <text evidence="11">The sequence shown here is derived from an EMBL/GenBank/DDBJ whole genome shotgun (WGS) entry which is preliminary data.</text>
</comment>
<dbReference type="AlphaFoldDB" id="A0A9P5AGP2"/>
<dbReference type="Pfam" id="PF02803">
    <property type="entry name" value="Thiolase_C"/>
    <property type="match status" value="1"/>
</dbReference>
<dbReference type="Gene3D" id="3.20.20.140">
    <property type="entry name" value="Metal-dependent hydrolases"/>
    <property type="match status" value="1"/>
</dbReference>
<dbReference type="InterPro" id="IPR032466">
    <property type="entry name" value="Metal_Hydrolase"/>
</dbReference>
<sequence>MQQLSCPPRIDRGSLRGIYNADTTKRAANVSGGADSRMPSSAWDSHLHIMDPARYLPVEDIPYKPATATHGYDLTLMLDSMRAVGNERALGLPLFDPNTTAHEHIRRWDSEGVRVVRVNLVTYGDGTPINELKSQINKYVDLIKPVDCVLQLYTKMERIIELEDFSPTLGVRMVFDHYSDLSLPKSSDPISGAYRLSHVDSDIGEDLDPVTLELFEQAPRLPNLDPSAIEDVAAGVVLSELGDSKAARMAMNHVGYPSATFLYPVNRACSSSPQTILSIAFHPRTGIISVGIGAGMERSGCLAVKSHLKAAEVRSSGHLCDEIVPVLQIFFDGLGHIVVDTDDGIHPQANLERLAKLKPVFKENGISTAGNSSQVSDGGAATLLMRRSTAEELGLGRSIMDKFVSAVTVGCLSDEMGVVPAIAIPKLLHSVGLTNNDIHRWETNNDFANQSIYCLRKLELEKAYEDNKANQNGGAIALGHLLGANGARLTSTLLHGLGRPDGGELGIVSMCAGPGMGMAGLLYENEGDRNTRLFGMKRTSPLSSNLFKFSRHECPTGLTHIRELHGIRGKVRNNI</sequence>
<dbReference type="GO" id="GO:0005777">
    <property type="term" value="C:peroxisome"/>
    <property type="evidence" value="ECO:0007669"/>
    <property type="project" value="TreeGrafter"/>
</dbReference>
<evidence type="ECO:0000256" key="5">
    <source>
        <dbReference type="ARBA" id="ARBA00023315"/>
    </source>
</evidence>